<evidence type="ECO:0000313" key="2">
    <source>
        <dbReference type="Proteomes" id="UP001519887"/>
    </source>
</evidence>
<evidence type="ECO:0000313" key="1">
    <source>
        <dbReference type="EMBL" id="MBW7456718.1"/>
    </source>
</evidence>
<keyword evidence="2" id="KW-1185">Reference proteome</keyword>
<gene>
    <name evidence="1" type="ORF">K0U00_22015</name>
</gene>
<dbReference type="Gene3D" id="3.40.190.10">
    <property type="entry name" value="Periplasmic binding protein-like II"/>
    <property type="match status" value="2"/>
</dbReference>
<accession>A0ABS7C744</accession>
<dbReference type="SUPFAM" id="SSF53850">
    <property type="entry name" value="Periplasmic binding protein-like II"/>
    <property type="match status" value="1"/>
</dbReference>
<organism evidence="1 2">
    <name type="scientific">Paenibacillus sepulcri</name>
    <dbReference type="NCBI Taxonomy" id="359917"/>
    <lineage>
        <taxon>Bacteria</taxon>
        <taxon>Bacillati</taxon>
        <taxon>Bacillota</taxon>
        <taxon>Bacilli</taxon>
        <taxon>Bacillales</taxon>
        <taxon>Paenibacillaceae</taxon>
        <taxon>Paenibacillus</taxon>
    </lineage>
</organism>
<feature type="non-terminal residue" evidence="1">
    <location>
        <position position="1"/>
    </location>
</feature>
<name>A0ABS7C744_9BACL</name>
<reference evidence="1 2" key="1">
    <citation type="submission" date="2021-07" db="EMBL/GenBank/DDBJ databases">
        <title>Paenibacillus radiodurans sp. nov., isolated from the southeastern edge of Tengger Desert.</title>
        <authorList>
            <person name="Zhang G."/>
        </authorList>
    </citation>
    <scope>NUCLEOTIDE SEQUENCE [LARGE SCALE GENOMIC DNA]</scope>
    <source>
        <strain evidence="1 2">CCM 7311</strain>
    </source>
</reference>
<dbReference type="Proteomes" id="UP001519887">
    <property type="component" value="Unassembled WGS sequence"/>
</dbReference>
<proteinExistence type="predicted"/>
<comment type="caution">
    <text evidence="1">The sequence shown here is derived from an EMBL/GenBank/DDBJ whole genome shotgun (WGS) entry which is preliminary data.</text>
</comment>
<sequence>VYSAFLPEVRESLEYLAKAYREKLIPQDLLSLKLTDSRDLFKSNKAGIIVDKTGTLHVYADDLKKIDSGFSFADFYPVTSIDGYTPKGTGFNGILAIAKSVPEDKMKRILKLIDTWMNPEVFEIQKYGIEGRDYNLVDGQKVIDVDQRTKDNASDFNQIVNILLPAETVGSTPEETEALKIFKQVQDAQTGSTADPTVGLGSETANEILPDLNKKIQDLKAKIILGNEPITAWDEFVAALKQDAGVTKMTEEMTAAYKKRTGQ</sequence>
<protein>
    <submittedName>
        <fullName evidence="1">ABC transporter substrate-binding protein</fullName>
    </submittedName>
</protein>
<dbReference type="EMBL" id="JAHZIK010000647">
    <property type="protein sequence ID" value="MBW7456718.1"/>
    <property type="molecule type" value="Genomic_DNA"/>
</dbReference>